<dbReference type="PROSITE" id="PS51304">
    <property type="entry name" value="GALECTIN"/>
    <property type="match status" value="1"/>
</dbReference>
<dbReference type="InterPro" id="IPR001079">
    <property type="entry name" value="Galectin_CRD"/>
</dbReference>
<name>A0ABD2NDK6_9CUCU</name>
<dbReference type="InterPro" id="IPR044156">
    <property type="entry name" value="Galectin-like"/>
</dbReference>
<dbReference type="EMBL" id="JABFTP020000103">
    <property type="protein sequence ID" value="KAL3276840.1"/>
    <property type="molecule type" value="Genomic_DNA"/>
</dbReference>
<keyword evidence="5" id="KW-1185">Reference proteome</keyword>
<evidence type="ECO:0000259" key="3">
    <source>
        <dbReference type="PROSITE" id="PS51304"/>
    </source>
</evidence>
<dbReference type="InterPro" id="IPR013320">
    <property type="entry name" value="ConA-like_dom_sf"/>
</dbReference>
<reference evidence="4 5" key="1">
    <citation type="journal article" date="2021" name="BMC Biol.">
        <title>Horizontally acquired antibacterial genes associated with adaptive radiation of ladybird beetles.</title>
        <authorList>
            <person name="Li H.S."/>
            <person name="Tang X.F."/>
            <person name="Huang Y.H."/>
            <person name="Xu Z.Y."/>
            <person name="Chen M.L."/>
            <person name="Du X.Y."/>
            <person name="Qiu B.Y."/>
            <person name="Chen P.T."/>
            <person name="Zhang W."/>
            <person name="Slipinski A."/>
            <person name="Escalona H.E."/>
            <person name="Waterhouse R.M."/>
            <person name="Zwick A."/>
            <person name="Pang H."/>
        </authorList>
    </citation>
    <scope>NUCLEOTIDE SEQUENCE [LARGE SCALE GENOMIC DNA]</scope>
    <source>
        <strain evidence="4">SYSU2018</strain>
    </source>
</reference>
<gene>
    <name evidence="4" type="ORF">HHI36_012203</name>
</gene>
<evidence type="ECO:0000313" key="5">
    <source>
        <dbReference type="Proteomes" id="UP001516400"/>
    </source>
</evidence>
<keyword evidence="1 2" id="KW-0430">Lectin</keyword>
<sequence>MIDGKWGREERDGAMPSARGQEFTLRIETIEDAYILSVNNEKFCSYRHNIPPQSVSYLSIWGRVQHLRLVIKSPEIILDPYNVVWWQIRGHLRKWNIGVTWAIVHDQTAWVFSEG</sequence>
<dbReference type="SUPFAM" id="SSF49899">
    <property type="entry name" value="Concanavalin A-like lectins/glucanases"/>
    <property type="match status" value="1"/>
</dbReference>
<protein>
    <recommendedName>
        <fullName evidence="2">Galectin</fullName>
    </recommendedName>
</protein>
<feature type="domain" description="Galectin" evidence="3">
    <location>
        <begin position="1"/>
        <end position="77"/>
    </location>
</feature>
<proteinExistence type="predicted"/>
<dbReference type="AlphaFoldDB" id="A0ABD2NDK6"/>
<dbReference type="Pfam" id="PF00337">
    <property type="entry name" value="Gal-bind_lectin"/>
    <property type="match status" value="1"/>
</dbReference>
<dbReference type="Proteomes" id="UP001516400">
    <property type="component" value="Unassembled WGS sequence"/>
</dbReference>
<dbReference type="PANTHER" id="PTHR11346">
    <property type="entry name" value="GALECTIN"/>
    <property type="match status" value="1"/>
</dbReference>
<organism evidence="4 5">
    <name type="scientific">Cryptolaemus montrouzieri</name>
    <dbReference type="NCBI Taxonomy" id="559131"/>
    <lineage>
        <taxon>Eukaryota</taxon>
        <taxon>Metazoa</taxon>
        <taxon>Ecdysozoa</taxon>
        <taxon>Arthropoda</taxon>
        <taxon>Hexapoda</taxon>
        <taxon>Insecta</taxon>
        <taxon>Pterygota</taxon>
        <taxon>Neoptera</taxon>
        <taxon>Endopterygota</taxon>
        <taxon>Coleoptera</taxon>
        <taxon>Polyphaga</taxon>
        <taxon>Cucujiformia</taxon>
        <taxon>Coccinelloidea</taxon>
        <taxon>Coccinellidae</taxon>
        <taxon>Scymninae</taxon>
        <taxon>Scymnini</taxon>
        <taxon>Cryptolaemus</taxon>
    </lineage>
</organism>
<evidence type="ECO:0000256" key="2">
    <source>
        <dbReference type="RuleBase" id="RU102079"/>
    </source>
</evidence>
<dbReference type="CDD" id="cd00070">
    <property type="entry name" value="GLECT"/>
    <property type="match status" value="1"/>
</dbReference>
<evidence type="ECO:0000313" key="4">
    <source>
        <dbReference type="EMBL" id="KAL3276840.1"/>
    </source>
</evidence>
<dbReference type="PANTHER" id="PTHR11346:SF176">
    <property type="entry name" value="32 KDA BETA-GALACTOSIDE-BINDING LECTIN LEC-3"/>
    <property type="match status" value="1"/>
</dbReference>
<dbReference type="Gene3D" id="2.60.120.200">
    <property type="match status" value="1"/>
</dbReference>
<evidence type="ECO:0000256" key="1">
    <source>
        <dbReference type="ARBA" id="ARBA00022734"/>
    </source>
</evidence>
<comment type="caution">
    <text evidence="4">The sequence shown here is derived from an EMBL/GenBank/DDBJ whole genome shotgun (WGS) entry which is preliminary data.</text>
</comment>
<accession>A0ABD2NDK6</accession>
<dbReference type="GO" id="GO:0030246">
    <property type="term" value="F:carbohydrate binding"/>
    <property type="evidence" value="ECO:0007669"/>
    <property type="project" value="UniProtKB-UniRule"/>
</dbReference>